<evidence type="ECO:0000313" key="1">
    <source>
        <dbReference type="EMBL" id="KAH9415871.1"/>
    </source>
</evidence>
<comment type="caution">
    <text evidence="1">The sequence shown here is derived from an EMBL/GenBank/DDBJ whole genome shotgun (WGS) entry which is preliminary data.</text>
</comment>
<organism evidence="1 2">
    <name type="scientific">Dermatophagoides pteronyssinus</name>
    <name type="common">European house dust mite</name>
    <dbReference type="NCBI Taxonomy" id="6956"/>
    <lineage>
        <taxon>Eukaryota</taxon>
        <taxon>Metazoa</taxon>
        <taxon>Ecdysozoa</taxon>
        <taxon>Arthropoda</taxon>
        <taxon>Chelicerata</taxon>
        <taxon>Arachnida</taxon>
        <taxon>Acari</taxon>
        <taxon>Acariformes</taxon>
        <taxon>Sarcoptiformes</taxon>
        <taxon>Astigmata</taxon>
        <taxon>Psoroptidia</taxon>
        <taxon>Analgoidea</taxon>
        <taxon>Pyroglyphidae</taxon>
        <taxon>Dermatophagoidinae</taxon>
        <taxon>Dermatophagoides</taxon>
    </lineage>
</organism>
<reference evidence="1 2" key="2">
    <citation type="journal article" date="2022" name="Mol. Biol. Evol.">
        <title>Comparative Genomics Reveals Insights into the Divergent Evolution of Astigmatic Mites and Household Pest Adaptations.</title>
        <authorList>
            <person name="Xiong Q."/>
            <person name="Wan A.T."/>
            <person name="Liu X."/>
            <person name="Fung C.S."/>
            <person name="Xiao X."/>
            <person name="Malainual N."/>
            <person name="Hou J."/>
            <person name="Wang L."/>
            <person name="Wang M."/>
            <person name="Yang K.Y."/>
            <person name="Cui Y."/>
            <person name="Leung E.L."/>
            <person name="Nong W."/>
            <person name="Shin S.K."/>
            <person name="Au S.W."/>
            <person name="Jeong K.Y."/>
            <person name="Chew F.T."/>
            <person name="Hui J.H."/>
            <person name="Leung T.F."/>
            <person name="Tungtrongchitr A."/>
            <person name="Zhong N."/>
            <person name="Liu Z."/>
            <person name="Tsui S.K."/>
        </authorList>
    </citation>
    <scope>NUCLEOTIDE SEQUENCE [LARGE SCALE GENOMIC DNA]</scope>
    <source>
        <strain evidence="1">Derp</strain>
    </source>
</reference>
<protein>
    <submittedName>
        <fullName evidence="1">Uncharacterized protein</fullName>
    </submittedName>
</protein>
<keyword evidence="2" id="KW-1185">Reference proteome</keyword>
<accession>A0ABQ8J0B3</accession>
<reference evidence="1 2" key="1">
    <citation type="journal article" date="2018" name="J. Allergy Clin. Immunol.">
        <title>High-quality assembly of Dermatophagoides pteronyssinus genome and transcriptome reveals a wide range of novel allergens.</title>
        <authorList>
            <person name="Liu X.Y."/>
            <person name="Yang K.Y."/>
            <person name="Wang M.Q."/>
            <person name="Kwok J.S."/>
            <person name="Zeng X."/>
            <person name="Yang Z."/>
            <person name="Xiao X.J."/>
            <person name="Lau C.P."/>
            <person name="Li Y."/>
            <person name="Huang Z.M."/>
            <person name="Ba J.G."/>
            <person name="Yim A.K."/>
            <person name="Ouyang C.Y."/>
            <person name="Ngai S.M."/>
            <person name="Chan T.F."/>
            <person name="Leung E.L."/>
            <person name="Liu L."/>
            <person name="Liu Z.G."/>
            <person name="Tsui S.K."/>
        </authorList>
    </citation>
    <scope>NUCLEOTIDE SEQUENCE [LARGE SCALE GENOMIC DNA]</scope>
    <source>
        <strain evidence="1">Derp</strain>
    </source>
</reference>
<gene>
    <name evidence="1" type="ORF">DERP_000365</name>
</gene>
<evidence type="ECO:0000313" key="2">
    <source>
        <dbReference type="Proteomes" id="UP000887458"/>
    </source>
</evidence>
<proteinExistence type="predicted"/>
<name>A0ABQ8J0B3_DERPT</name>
<dbReference type="Proteomes" id="UP000887458">
    <property type="component" value="Unassembled WGS sequence"/>
</dbReference>
<sequence length="104" mass="11648">MFSMSRLANVKPTEHNIKPAIMSKNYDDNDVRVIKLNFKNTMARLIKLTMTAILLPSSASNAFFENKDVLNPIKPLHGSLKAIYAPQNITPATPKMAITTYKIN</sequence>
<dbReference type="EMBL" id="NJHN03000095">
    <property type="protein sequence ID" value="KAH9415871.1"/>
    <property type="molecule type" value="Genomic_DNA"/>
</dbReference>